<dbReference type="OrthoDB" id="9102475at2"/>
<sequence>MSKTTHTPGPWYCTSEKDSVTGEVSTKPIGYGSYGDVALTFGDGAKGNARLIAQAPELLAELRAAGQIIKNALAVMPPELLDKWHQLNRDTGACTEDPTRATERATLIAKAEGGA</sequence>
<name>A0A2S9K991_9BURK</name>
<gene>
    <name evidence="1" type="ORF">C6P64_02200</name>
</gene>
<dbReference type="AlphaFoldDB" id="A0A2S9K991"/>
<protein>
    <submittedName>
        <fullName evidence="1">Uncharacterized protein</fullName>
    </submittedName>
</protein>
<dbReference type="RefSeq" id="WP_105746945.1">
    <property type="nucleotide sequence ID" value="NZ_PVLQ01000008.1"/>
</dbReference>
<comment type="caution">
    <text evidence="1">The sequence shown here is derived from an EMBL/GenBank/DDBJ whole genome shotgun (WGS) entry which is preliminary data.</text>
</comment>
<evidence type="ECO:0000313" key="1">
    <source>
        <dbReference type="EMBL" id="PRD66962.1"/>
    </source>
</evidence>
<proteinExistence type="predicted"/>
<dbReference type="Proteomes" id="UP000238589">
    <property type="component" value="Unassembled WGS sequence"/>
</dbReference>
<evidence type="ECO:0000313" key="2">
    <source>
        <dbReference type="Proteomes" id="UP000238589"/>
    </source>
</evidence>
<dbReference type="EMBL" id="PVLQ01000008">
    <property type="protein sequence ID" value="PRD66962.1"/>
    <property type="molecule type" value="Genomic_DNA"/>
</dbReference>
<reference evidence="1 2" key="1">
    <citation type="submission" date="2018-03" db="EMBL/GenBank/DDBJ databases">
        <title>Comparative genomics illustrates the genes involved in a hyperalkaliphilic mechanisms of Serpentinomonas isolated from highly-alkaline calcium-rich serpentinized springs.</title>
        <authorList>
            <person name="Suzuki S."/>
            <person name="Ishii S."/>
            <person name="Walworth N."/>
            <person name="Bird L."/>
            <person name="Kuenen J.G."/>
            <person name="Nealson K.H."/>
        </authorList>
    </citation>
    <scope>NUCLEOTIDE SEQUENCE [LARGE SCALE GENOMIC DNA]</scope>
    <source>
        <strain evidence="1 2">P1</strain>
    </source>
</reference>
<keyword evidence="2" id="KW-1185">Reference proteome</keyword>
<accession>A0A2S9K991</accession>
<organism evidence="1 2">
    <name type="scientific">Malikia granosa</name>
    <dbReference type="NCBI Taxonomy" id="263067"/>
    <lineage>
        <taxon>Bacteria</taxon>
        <taxon>Pseudomonadati</taxon>
        <taxon>Pseudomonadota</taxon>
        <taxon>Betaproteobacteria</taxon>
        <taxon>Burkholderiales</taxon>
        <taxon>Comamonadaceae</taxon>
        <taxon>Malikia</taxon>
    </lineage>
</organism>